<sequence length="177" mass="20711">MNFIEEINFSPTPSPNHLHICFVCAKISNYVYWKLKKYYMTRNVTVETQINQNAIIFDDGVCAICMGPHDNASRPHCGHTFCFSCLWSWCRIKFACPICQRPVTTIKVERTPNYDDGDDLRFDTPRLFNFNVDQTLLNHEMFEIVCNVIVFVQRFISVWIPCTVWVYSTAWLSGLDF</sequence>
<dbReference type="OrthoDB" id="6105938at2759"/>
<evidence type="ECO:0000313" key="21">
    <source>
        <dbReference type="Proteomes" id="UP000000305"/>
    </source>
</evidence>
<evidence type="ECO:0000256" key="17">
    <source>
        <dbReference type="ARBA" id="ARBA00023140"/>
    </source>
</evidence>
<dbReference type="GO" id="GO:0016558">
    <property type="term" value="P:protein import into peroxisome matrix"/>
    <property type="evidence" value="ECO:0007669"/>
    <property type="project" value="InterPro"/>
</dbReference>
<comment type="subcellular location">
    <subcellularLocation>
        <location evidence="2">Peroxisome membrane</location>
        <topology evidence="2">Multi-pass membrane protein</topology>
    </subcellularLocation>
</comment>
<evidence type="ECO:0000256" key="6">
    <source>
        <dbReference type="ARBA" id="ARBA00022448"/>
    </source>
</evidence>
<keyword evidence="6" id="KW-0813">Transport</keyword>
<gene>
    <name evidence="20" type="ORF">DAPPUDRAFT_331358</name>
</gene>
<dbReference type="InterPro" id="IPR013083">
    <property type="entry name" value="Znf_RING/FYVE/PHD"/>
</dbReference>
<evidence type="ECO:0000259" key="19">
    <source>
        <dbReference type="PROSITE" id="PS50089"/>
    </source>
</evidence>
<dbReference type="PROSITE" id="PS50089">
    <property type="entry name" value="ZF_RING_2"/>
    <property type="match status" value="1"/>
</dbReference>
<dbReference type="PANTHER" id="PTHR23350">
    <property type="entry name" value="PEROXISOME ASSEMBLY PROTEIN 10"/>
    <property type="match status" value="1"/>
</dbReference>
<accession>E9HM89</accession>
<evidence type="ECO:0000256" key="1">
    <source>
        <dbReference type="ARBA" id="ARBA00000900"/>
    </source>
</evidence>
<evidence type="ECO:0000256" key="8">
    <source>
        <dbReference type="ARBA" id="ARBA00022679"/>
    </source>
</evidence>
<dbReference type="EC" id="2.3.2.27" evidence="5"/>
<dbReference type="HOGENOM" id="CLU_1519387_0_0_1"/>
<dbReference type="PANTHER" id="PTHR23350:SF0">
    <property type="entry name" value="PEROXISOME BIOGENESIS FACTOR 10"/>
    <property type="match status" value="1"/>
</dbReference>
<evidence type="ECO:0000256" key="5">
    <source>
        <dbReference type="ARBA" id="ARBA00012483"/>
    </source>
</evidence>
<comment type="catalytic activity">
    <reaction evidence="1">
        <text>S-ubiquitinyl-[E2 ubiquitin-conjugating enzyme]-L-cysteine + [acceptor protein]-L-lysine = [E2 ubiquitin-conjugating enzyme]-L-cysteine + N(6)-ubiquitinyl-[acceptor protein]-L-lysine.</text>
        <dbReference type="EC" id="2.3.2.27"/>
    </reaction>
</comment>
<evidence type="ECO:0000256" key="2">
    <source>
        <dbReference type="ARBA" id="ARBA00004585"/>
    </source>
</evidence>
<feature type="domain" description="RING-type" evidence="19">
    <location>
        <begin position="62"/>
        <end position="100"/>
    </location>
</feature>
<dbReference type="SMART" id="SM00184">
    <property type="entry name" value="RING"/>
    <property type="match status" value="1"/>
</dbReference>
<evidence type="ECO:0000313" key="20">
    <source>
        <dbReference type="EMBL" id="EFX67101.1"/>
    </source>
</evidence>
<dbReference type="KEGG" id="dpx:DAPPUDRAFT_331358"/>
<dbReference type="EMBL" id="GL732685">
    <property type="protein sequence ID" value="EFX67101.1"/>
    <property type="molecule type" value="Genomic_DNA"/>
</dbReference>
<evidence type="ECO:0000256" key="14">
    <source>
        <dbReference type="ARBA" id="ARBA00022927"/>
    </source>
</evidence>
<dbReference type="Proteomes" id="UP000000305">
    <property type="component" value="Unassembled WGS sequence"/>
</dbReference>
<dbReference type="GO" id="GO:0061630">
    <property type="term" value="F:ubiquitin protein ligase activity"/>
    <property type="evidence" value="ECO:0007669"/>
    <property type="project" value="UniProtKB-EC"/>
</dbReference>
<evidence type="ECO:0000256" key="9">
    <source>
        <dbReference type="ARBA" id="ARBA00022692"/>
    </source>
</evidence>
<keyword evidence="12" id="KW-0833">Ubl conjugation pathway</keyword>
<dbReference type="GO" id="GO:0008270">
    <property type="term" value="F:zinc ion binding"/>
    <property type="evidence" value="ECO:0007669"/>
    <property type="project" value="UniProtKB-KW"/>
</dbReference>
<keyword evidence="13" id="KW-0862">Zinc</keyword>
<keyword evidence="16" id="KW-0472">Membrane</keyword>
<dbReference type="AlphaFoldDB" id="E9HM89"/>
<dbReference type="InterPro" id="IPR017907">
    <property type="entry name" value="Znf_RING_CS"/>
</dbReference>
<dbReference type="PROSITE" id="PS00518">
    <property type="entry name" value="ZF_RING_1"/>
    <property type="match status" value="1"/>
</dbReference>
<evidence type="ECO:0000256" key="18">
    <source>
        <dbReference type="PROSITE-ProRule" id="PRU00175"/>
    </source>
</evidence>
<evidence type="ECO:0000256" key="4">
    <source>
        <dbReference type="ARBA" id="ARBA00008704"/>
    </source>
</evidence>
<dbReference type="GO" id="GO:0005778">
    <property type="term" value="C:peroxisomal membrane"/>
    <property type="evidence" value="ECO:0007669"/>
    <property type="project" value="UniProtKB-SubCell"/>
</dbReference>
<dbReference type="Pfam" id="PF13639">
    <property type="entry name" value="zf-RING_2"/>
    <property type="match status" value="1"/>
</dbReference>
<keyword evidence="7" id="KW-0962">Peroxisome biogenesis</keyword>
<evidence type="ECO:0000256" key="16">
    <source>
        <dbReference type="ARBA" id="ARBA00023136"/>
    </source>
</evidence>
<dbReference type="InterPro" id="IPR001841">
    <property type="entry name" value="Znf_RING"/>
</dbReference>
<keyword evidence="9" id="KW-0812">Transmembrane</keyword>
<name>E9HM89_DAPPU</name>
<dbReference type="PhylomeDB" id="E9HM89"/>
<comment type="similarity">
    <text evidence="4">Belongs to the pex2/pex10/pex12 family.</text>
</comment>
<evidence type="ECO:0000256" key="7">
    <source>
        <dbReference type="ARBA" id="ARBA00022593"/>
    </source>
</evidence>
<dbReference type="Gene3D" id="3.30.40.10">
    <property type="entry name" value="Zinc/RING finger domain, C3HC4 (zinc finger)"/>
    <property type="match status" value="1"/>
</dbReference>
<comment type="pathway">
    <text evidence="3">Protein modification; protein ubiquitination.</text>
</comment>
<protein>
    <recommendedName>
        <fullName evidence="5">RING-type E3 ubiquitin transferase</fullName>
        <ecNumber evidence="5">2.3.2.27</ecNumber>
    </recommendedName>
</protein>
<evidence type="ECO:0000256" key="12">
    <source>
        <dbReference type="ARBA" id="ARBA00022786"/>
    </source>
</evidence>
<dbReference type="InParanoid" id="E9HM89"/>
<keyword evidence="15" id="KW-1133">Transmembrane helix</keyword>
<keyword evidence="11 18" id="KW-0863">Zinc-finger</keyword>
<keyword evidence="8" id="KW-0808">Transferase</keyword>
<evidence type="ECO:0000256" key="11">
    <source>
        <dbReference type="ARBA" id="ARBA00022771"/>
    </source>
</evidence>
<keyword evidence="17" id="KW-0576">Peroxisome</keyword>
<evidence type="ECO:0000256" key="10">
    <source>
        <dbReference type="ARBA" id="ARBA00022723"/>
    </source>
</evidence>
<keyword evidence="14" id="KW-0653">Protein transport</keyword>
<evidence type="ECO:0000256" key="15">
    <source>
        <dbReference type="ARBA" id="ARBA00022989"/>
    </source>
</evidence>
<reference evidence="20 21" key="1">
    <citation type="journal article" date="2011" name="Science">
        <title>The ecoresponsive genome of Daphnia pulex.</title>
        <authorList>
            <person name="Colbourne J.K."/>
            <person name="Pfrender M.E."/>
            <person name="Gilbert D."/>
            <person name="Thomas W.K."/>
            <person name="Tucker A."/>
            <person name="Oakley T.H."/>
            <person name="Tokishita S."/>
            <person name="Aerts A."/>
            <person name="Arnold G.J."/>
            <person name="Basu M.K."/>
            <person name="Bauer D.J."/>
            <person name="Caceres C.E."/>
            <person name="Carmel L."/>
            <person name="Casola C."/>
            <person name="Choi J.H."/>
            <person name="Detter J.C."/>
            <person name="Dong Q."/>
            <person name="Dusheyko S."/>
            <person name="Eads B.D."/>
            <person name="Frohlich T."/>
            <person name="Geiler-Samerotte K.A."/>
            <person name="Gerlach D."/>
            <person name="Hatcher P."/>
            <person name="Jogdeo S."/>
            <person name="Krijgsveld J."/>
            <person name="Kriventseva E.V."/>
            <person name="Kultz D."/>
            <person name="Laforsch C."/>
            <person name="Lindquist E."/>
            <person name="Lopez J."/>
            <person name="Manak J.R."/>
            <person name="Muller J."/>
            <person name="Pangilinan J."/>
            <person name="Patwardhan R.P."/>
            <person name="Pitluck S."/>
            <person name="Pritham E.J."/>
            <person name="Rechtsteiner A."/>
            <person name="Rho M."/>
            <person name="Rogozin I.B."/>
            <person name="Sakarya O."/>
            <person name="Salamov A."/>
            <person name="Schaack S."/>
            <person name="Shapiro H."/>
            <person name="Shiga Y."/>
            <person name="Skalitzky C."/>
            <person name="Smith Z."/>
            <person name="Souvorov A."/>
            <person name="Sung W."/>
            <person name="Tang Z."/>
            <person name="Tsuchiya D."/>
            <person name="Tu H."/>
            <person name="Vos H."/>
            <person name="Wang M."/>
            <person name="Wolf Y.I."/>
            <person name="Yamagata H."/>
            <person name="Yamada T."/>
            <person name="Ye Y."/>
            <person name="Shaw J.R."/>
            <person name="Andrews J."/>
            <person name="Crease T.J."/>
            <person name="Tang H."/>
            <person name="Lucas S.M."/>
            <person name="Robertson H.M."/>
            <person name="Bork P."/>
            <person name="Koonin E.V."/>
            <person name="Zdobnov E.M."/>
            <person name="Grigoriev I.V."/>
            <person name="Lynch M."/>
            <person name="Boore J.L."/>
        </authorList>
    </citation>
    <scope>NUCLEOTIDE SEQUENCE [LARGE SCALE GENOMIC DNA]</scope>
</reference>
<dbReference type="InterPro" id="IPR025654">
    <property type="entry name" value="PEX2/10"/>
</dbReference>
<dbReference type="SUPFAM" id="SSF57850">
    <property type="entry name" value="RING/U-box"/>
    <property type="match status" value="1"/>
</dbReference>
<proteinExistence type="inferred from homology"/>
<evidence type="ECO:0000256" key="3">
    <source>
        <dbReference type="ARBA" id="ARBA00004906"/>
    </source>
</evidence>
<keyword evidence="10" id="KW-0479">Metal-binding</keyword>
<evidence type="ECO:0000256" key="13">
    <source>
        <dbReference type="ARBA" id="ARBA00022833"/>
    </source>
</evidence>
<organism evidence="20 21">
    <name type="scientific">Daphnia pulex</name>
    <name type="common">Water flea</name>
    <dbReference type="NCBI Taxonomy" id="6669"/>
    <lineage>
        <taxon>Eukaryota</taxon>
        <taxon>Metazoa</taxon>
        <taxon>Ecdysozoa</taxon>
        <taxon>Arthropoda</taxon>
        <taxon>Crustacea</taxon>
        <taxon>Branchiopoda</taxon>
        <taxon>Diplostraca</taxon>
        <taxon>Cladocera</taxon>
        <taxon>Anomopoda</taxon>
        <taxon>Daphniidae</taxon>
        <taxon>Daphnia</taxon>
    </lineage>
</organism>
<keyword evidence="21" id="KW-1185">Reference proteome</keyword>